<dbReference type="InterPro" id="IPR052016">
    <property type="entry name" value="Bact_Sigma-Reg"/>
</dbReference>
<dbReference type="SUPFAM" id="SSF52172">
    <property type="entry name" value="CheY-like"/>
    <property type="match status" value="1"/>
</dbReference>
<evidence type="ECO:0000256" key="1">
    <source>
        <dbReference type="ARBA" id="ARBA00022801"/>
    </source>
</evidence>
<dbReference type="EMBL" id="PDJJ01000001">
    <property type="protein sequence ID" value="PFG44626.1"/>
    <property type="molecule type" value="Genomic_DNA"/>
</dbReference>
<evidence type="ECO:0000256" key="2">
    <source>
        <dbReference type="PROSITE-ProRule" id="PRU00169"/>
    </source>
</evidence>
<dbReference type="PANTHER" id="PTHR43156:SF2">
    <property type="entry name" value="STAGE II SPORULATION PROTEIN E"/>
    <property type="match status" value="1"/>
</dbReference>
<feature type="modified residue" description="4-aspartylphosphate" evidence="2">
    <location>
        <position position="57"/>
    </location>
</feature>
<dbReference type="Gene3D" id="3.40.50.2300">
    <property type="match status" value="1"/>
</dbReference>
<keyword evidence="2" id="KW-0597">Phosphoprotein</keyword>
<dbReference type="GO" id="GO:0016791">
    <property type="term" value="F:phosphatase activity"/>
    <property type="evidence" value="ECO:0007669"/>
    <property type="project" value="TreeGrafter"/>
</dbReference>
<dbReference type="Pfam" id="PF07228">
    <property type="entry name" value="SpoIIE"/>
    <property type="match status" value="1"/>
</dbReference>
<protein>
    <submittedName>
        <fullName evidence="5">Serine phosphatase RsbU (Regulator of sigma subunit)</fullName>
    </submittedName>
</protein>
<comment type="caution">
    <text evidence="5">The sequence shown here is derived from an EMBL/GenBank/DDBJ whole genome shotgun (WGS) entry which is preliminary data.</text>
</comment>
<dbReference type="PANTHER" id="PTHR43156">
    <property type="entry name" value="STAGE II SPORULATION PROTEIN E-RELATED"/>
    <property type="match status" value="1"/>
</dbReference>
<dbReference type="InterPro" id="IPR036457">
    <property type="entry name" value="PPM-type-like_dom_sf"/>
</dbReference>
<feature type="domain" description="Response regulatory" evidence="4">
    <location>
        <begin position="9"/>
        <end position="125"/>
    </location>
</feature>
<evidence type="ECO:0000256" key="3">
    <source>
        <dbReference type="SAM" id="MobiDB-lite"/>
    </source>
</evidence>
<sequence length="542" mass="57401">MTPTEPTRRVVVVDDTPAHRYVMATWLRGAGFDVVEAGTGAAALELVTAETDAVVLDVNLPDLSGGEVCRRIKASEVTEQVPVLHVSATAIDAAARTAGLQGGADAYLPEPLDRDEFLATVDTLCRGHDQVRGIGRSARRLELLGESLVRVHRAGTYAEAVDRLATGAATVLDRAVLAMVVVDPTTVLRTLCRAPGAVLVRGTGTSPVLPPGPAGPTLFPADAVPDPWHRLAVQARLDPAAWWTMWLYDDEDVLVGGLALRVDDESDLTDDDRSAVERFVGAASVALANLRTYTEEHGIAMALQRTMLPSRLGEHPGLDVAACYEASDARLDVGGDFYDVYDLPDGRVAVVIGDVQGHSLRAAAVMAEVRLTLRAYLREGHTAERALDLLNESLRADHPEMATMCVCVVDPATGSAEVTDAGHLPALLVRTDGTVETVKRSSRLLGLPSPDGRPPAPVTLGPGDHLLLVTDGLVERRDSTLREGIARLTDAAAATAGREPDDVCQDLLGHFDDARDDDVAIVVVRRSPTAQAPDGTSAATSS</sequence>
<name>A0A2A9F1D7_9MICO</name>
<evidence type="ECO:0000313" key="5">
    <source>
        <dbReference type="EMBL" id="PFG44626.1"/>
    </source>
</evidence>
<gene>
    <name evidence="5" type="ORF">ATJ88_3356</name>
</gene>
<organism evidence="5 6">
    <name type="scientific">Isoptericola jiangsuensis</name>
    <dbReference type="NCBI Taxonomy" id="548579"/>
    <lineage>
        <taxon>Bacteria</taxon>
        <taxon>Bacillati</taxon>
        <taxon>Actinomycetota</taxon>
        <taxon>Actinomycetes</taxon>
        <taxon>Micrococcales</taxon>
        <taxon>Promicromonosporaceae</taxon>
        <taxon>Isoptericola</taxon>
    </lineage>
</organism>
<keyword evidence="6" id="KW-1185">Reference proteome</keyword>
<evidence type="ECO:0000313" key="6">
    <source>
        <dbReference type="Proteomes" id="UP000224130"/>
    </source>
</evidence>
<dbReference type="RefSeq" id="WP_098464807.1">
    <property type="nucleotide sequence ID" value="NZ_PDJJ01000001.1"/>
</dbReference>
<dbReference type="GO" id="GO:0000160">
    <property type="term" value="P:phosphorelay signal transduction system"/>
    <property type="evidence" value="ECO:0007669"/>
    <property type="project" value="InterPro"/>
</dbReference>
<reference evidence="5 6" key="1">
    <citation type="submission" date="2017-10" db="EMBL/GenBank/DDBJ databases">
        <title>Sequencing the genomes of 1000 actinobacteria strains.</title>
        <authorList>
            <person name="Klenk H.-P."/>
        </authorList>
    </citation>
    <scope>NUCLEOTIDE SEQUENCE [LARGE SCALE GENOMIC DNA]</scope>
    <source>
        <strain evidence="5 6">DSM 21863</strain>
    </source>
</reference>
<dbReference type="InterPro" id="IPR001932">
    <property type="entry name" value="PPM-type_phosphatase-like_dom"/>
</dbReference>
<dbReference type="Proteomes" id="UP000224130">
    <property type="component" value="Unassembled WGS sequence"/>
</dbReference>
<dbReference type="SMART" id="SM00331">
    <property type="entry name" value="PP2C_SIG"/>
    <property type="match status" value="1"/>
</dbReference>
<dbReference type="OrthoDB" id="7943561at2"/>
<dbReference type="SUPFAM" id="SSF81606">
    <property type="entry name" value="PP2C-like"/>
    <property type="match status" value="1"/>
</dbReference>
<evidence type="ECO:0000259" key="4">
    <source>
        <dbReference type="PROSITE" id="PS50110"/>
    </source>
</evidence>
<dbReference type="InterPro" id="IPR011006">
    <property type="entry name" value="CheY-like_superfamily"/>
</dbReference>
<accession>A0A2A9F1D7</accession>
<feature type="region of interest" description="Disordered" evidence="3">
    <location>
        <begin position="444"/>
        <end position="463"/>
    </location>
</feature>
<dbReference type="InterPro" id="IPR001789">
    <property type="entry name" value="Sig_transdc_resp-reg_receiver"/>
</dbReference>
<dbReference type="PROSITE" id="PS50110">
    <property type="entry name" value="RESPONSE_REGULATORY"/>
    <property type="match status" value="1"/>
</dbReference>
<dbReference type="SMART" id="SM00448">
    <property type="entry name" value="REC"/>
    <property type="match status" value="1"/>
</dbReference>
<dbReference type="AlphaFoldDB" id="A0A2A9F1D7"/>
<dbReference type="Pfam" id="PF00072">
    <property type="entry name" value="Response_reg"/>
    <property type="match status" value="1"/>
</dbReference>
<dbReference type="Gene3D" id="3.60.40.10">
    <property type="entry name" value="PPM-type phosphatase domain"/>
    <property type="match status" value="1"/>
</dbReference>
<proteinExistence type="predicted"/>
<keyword evidence="1" id="KW-0378">Hydrolase</keyword>